<dbReference type="EC" id="3.5.1.98" evidence="3"/>
<dbReference type="GO" id="GO:0010468">
    <property type="term" value="P:regulation of gene expression"/>
    <property type="evidence" value="ECO:0007669"/>
    <property type="project" value="UniProtKB-ARBA"/>
</dbReference>
<dbReference type="SUPFAM" id="SSF52768">
    <property type="entry name" value="Arginase/deacetylase"/>
    <property type="match status" value="1"/>
</dbReference>
<protein>
    <submittedName>
        <fullName evidence="3">Histone deacetylase</fullName>
        <ecNumber evidence="3">3.5.1.98</ecNumber>
    </submittedName>
</protein>
<dbReference type="InterPro" id="IPR037138">
    <property type="entry name" value="His_deacetylse_dom_sf"/>
</dbReference>
<accession>A0AAF0F4X1</accession>
<dbReference type="InterPro" id="IPR000286">
    <property type="entry name" value="HDACs"/>
</dbReference>
<feature type="compositionally biased region" description="Polar residues" evidence="1">
    <location>
        <begin position="781"/>
        <end position="803"/>
    </location>
</feature>
<keyword evidence="3" id="KW-0378">Hydrolase</keyword>
<dbReference type="InterPro" id="IPR053244">
    <property type="entry name" value="HDAC_HD_type_1"/>
</dbReference>
<keyword evidence="4" id="KW-1185">Reference proteome</keyword>
<dbReference type="AlphaFoldDB" id="A0AAF0F4X1"/>
<dbReference type="Gene3D" id="3.40.800.20">
    <property type="entry name" value="Histone deacetylase domain"/>
    <property type="match status" value="1"/>
</dbReference>
<evidence type="ECO:0000259" key="2">
    <source>
        <dbReference type="Pfam" id="PF00850"/>
    </source>
</evidence>
<dbReference type="Proteomes" id="UP001217754">
    <property type="component" value="Chromosome 2"/>
</dbReference>
<dbReference type="EMBL" id="CP119959">
    <property type="protein sequence ID" value="WFD38482.1"/>
    <property type="molecule type" value="Genomic_DNA"/>
</dbReference>
<dbReference type="InterPro" id="IPR023696">
    <property type="entry name" value="Ureohydrolase_dom_sf"/>
</dbReference>
<dbReference type="InterPro" id="IPR023801">
    <property type="entry name" value="His_deacetylse_dom"/>
</dbReference>
<feature type="region of interest" description="Disordered" evidence="1">
    <location>
        <begin position="708"/>
        <end position="837"/>
    </location>
</feature>
<evidence type="ECO:0000256" key="1">
    <source>
        <dbReference type="SAM" id="MobiDB-lite"/>
    </source>
</evidence>
<dbReference type="PANTHER" id="PTHR47558">
    <property type="entry name" value="HISTONE DEACETYLASE HOS3"/>
    <property type="match status" value="1"/>
</dbReference>
<feature type="region of interest" description="Disordered" evidence="1">
    <location>
        <begin position="244"/>
        <end position="279"/>
    </location>
</feature>
<dbReference type="PANTHER" id="PTHR47558:SF1">
    <property type="entry name" value="HISTONE DEACETYLASE HOS3"/>
    <property type="match status" value="1"/>
</dbReference>
<organism evidence="3 4">
    <name type="scientific">Malassezia japonica</name>
    <dbReference type="NCBI Taxonomy" id="223818"/>
    <lineage>
        <taxon>Eukaryota</taxon>
        <taxon>Fungi</taxon>
        <taxon>Dikarya</taxon>
        <taxon>Basidiomycota</taxon>
        <taxon>Ustilaginomycotina</taxon>
        <taxon>Malasseziomycetes</taxon>
        <taxon>Malasseziales</taxon>
        <taxon>Malasseziaceae</taxon>
        <taxon>Malassezia</taxon>
    </lineage>
</organism>
<dbReference type="RefSeq" id="XP_060121379.1">
    <property type="nucleotide sequence ID" value="XM_060265396.1"/>
</dbReference>
<reference evidence="3" key="1">
    <citation type="submission" date="2023-03" db="EMBL/GenBank/DDBJ databases">
        <title>Mating type loci evolution in Malassezia.</title>
        <authorList>
            <person name="Coelho M.A."/>
        </authorList>
    </citation>
    <scope>NUCLEOTIDE SEQUENCE</scope>
    <source>
        <strain evidence="3">CBS 9431</strain>
    </source>
</reference>
<proteinExistence type="predicted"/>
<evidence type="ECO:0000313" key="4">
    <source>
        <dbReference type="Proteomes" id="UP001217754"/>
    </source>
</evidence>
<dbReference type="Pfam" id="PF00850">
    <property type="entry name" value="Hist_deacetyl"/>
    <property type="match status" value="1"/>
</dbReference>
<dbReference type="PRINTS" id="PR01270">
    <property type="entry name" value="HDASUPER"/>
</dbReference>
<evidence type="ECO:0000313" key="3">
    <source>
        <dbReference type="EMBL" id="WFD38482.1"/>
    </source>
</evidence>
<feature type="domain" description="Histone deacetylase" evidence="2">
    <location>
        <begin position="308"/>
        <end position="632"/>
    </location>
</feature>
<name>A0AAF0F4X1_9BASI</name>
<feature type="compositionally biased region" description="Basic and acidic residues" evidence="1">
    <location>
        <begin position="825"/>
        <end position="837"/>
    </location>
</feature>
<dbReference type="GO" id="GO:0005634">
    <property type="term" value="C:nucleus"/>
    <property type="evidence" value="ECO:0007669"/>
    <property type="project" value="TreeGrafter"/>
</dbReference>
<dbReference type="GeneID" id="85225084"/>
<sequence>MVFIVKLPARGSAQREAQETREPGKEGEYVVMTEGMPQPAPSIVQSAAGVHGQEQAPTQVLDVQTPTKTGAGAQAEGPLPRAEFDAPQAGAVPATPTMPPKAQASPQRALDILLAPSVLHHRYVRGVDKSAIVERPERIRAVLLGIAAVYGQWDSGKAPKAETPDDLAAMLSGMDMNVEAPAADLRLLLATRTLPLDASDPALAFVHAHKDEPAQYPTTTDFGGSAEPLGTSHLARLAQLGSMAPHEAPGASVRPPRRAPVGSDGTSSDGEGDERMHPAEIPTALPAGDLYLCGPHASGASDDRDGGSREAICHALGASVEAVDRVVAGAQASVPTLTSLELRPVPSTSLTDAQPPRAVPHLPAKRAFVLSRPPGHHCSGNDPQGFCWVNNVAVAAAHAHAQHGIDRVIVLDIDLHHGNGTQTLAWRINADAVKADADRAARLQALRRQTRSARTAKGDKRPAWEQYLEDEALVGRRALRMCYTSLHDIESFPCEDGDPELVRNASVCVEGAHGQWIWNVHLESHRDDTEFDHLYTTKYSTILDKARRFAAATQAFGERTMIMISCGFDACTYEYPGMQRHGKHVPPAFYGRFASDAARLADEIADGKLISLLEGGYSDRALASGAMAHIGALAGRPHEGGTVPWSLEHLAQLERMAKKVGAAASQAAFTASVSRRRTTSHPAWLVRASEHFAAFQRACGVDARPLESLNEPATPRQGKNLLRGLGNDVDTPTRSVAGGHTLRDRTVMRSRSQHNLADATPARVRARPPMPRRDDDVDSPNTSFETPMQTPARTQVSPTTPRSDPSLLVPGALAVESVPSTPSKDPLEDLHKMSLGR</sequence>
<dbReference type="GO" id="GO:0141221">
    <property type="term" value="F:histone deacetylase activity, hydrolytic mechanism"/>
    <property type="evidence" value="ECO:0007669"/>
    <property type="project" value="UniProtKB-EC"/>
</dbReference>
<gene>
    <name evidence="3" type="primary">HOS3</name>
    <name evidence="3" type="ORF">MJAP1_001435</name>
</gene>